<name>A0A8J3RI95_9ACTN</name>
<keyword evidence="1" id="KW-1133">Transmembrane helix</keyword>
<keyword evidence="1" id="KW-0472">Membrane</keyword>
<organism evidence="2 3">
    <name type="scientific">Planobispora longispora</name>
    <dbReference type="NCBI Taxonomy" id="28887"/>
    <lineage>
        <taxon>Bacteria</taxon>
        <taxon>Bacillati</taxon>
        <taxon>Actinomycetota</taxon>
        <taxon>Actinomycetes</taxon>
        <taxon>Streptosporangiales</taxon>
        <taxon>Streptosporangiaceae</taxon>
        <taxon>Planobispora</taxon>
    </lineage>
</organism>
<comment type="caution">
    <text evidence="2">The sequence shown here is derived from an EMBL/GenBank/DDBJ whole genome shotgun (WGS) entry which is preliminary data.</text>
</comment>
<protein>
    <submittedName>
        <fullName evidence="2">Uncharacterized protein</fullName>
    </submittedName>
</protein>
<accession>A0A8J3RI95</accession>
<dbReference type="Proteomes" id="UP000616724">
    <property type="component" value="Unassembled WGS sequence"/>
</dbReference>
<keyword evidence="1" id="KW-0812">Transmembrane</keyword>
<sequence>MSPTVEESVLDVDLGPPGRAFRRRLLIAAAAAAVIAAALAGWSLLRGGPDPQRPAASGAPATVTLATPSAYRGDAGYPIGFPHTELGAVSAAAAALEAAWTLDPAQAEQAAVLYALPEHREAARDGAGATVGGWRRTIGLSEEGSLPEGAALRTRTVGVQWHNRAEDQVQVSLLVQVTATKGVKEAGPTYSSPFAMSVLMVWRPGIRDGTGDWLNAPDPLPAVVPAIAAPGTPEFTAAGWKAVTGPTP</sequence>
<gene>
    <name evidence="2" type="ORF">Plo01_18420</name>
</gene>
<evidence type="ECO:0000313" key="2">
    <source>
        <dbReference type="EMBL" id="GIH75413.1"/>
    </source>
</evidence>
<reference evidence="2 3" key="1">
    <citation type="submission" date="2021-01" db="EMBL/GenBank/DDBJ databases">
        <title>Whole genome shotgun sequence of Planobispora longispora NBRC 13918.</title>
        <authorList>
            <person name="Komaki H."/>
            <person name="Tamura T."/>
        </authorList>
    </citation>
    <scope>NUCLEOTIDE SEQUENCE [LARGE SCALE GENOMIC DNA]</scope>
    <source>
        <strain evidence="2 3">NBRC 13918</strain>
    </source>
</reference>
<keyword evidence="3" id="KW-1185">Reference proteome</keyword>
<dbReference type="EMBL" id="BOOH01000016">
    <property type="protein sequence ID" value="GIH75413.1"/>
    <property type="molecule type" value="Genomic_DNA"/>
</dbReference>
<evidence type="ECO:0000256" key="1">
    <source>
        <dbReference type="SAM" id="Phobius"/>
    </source>
</evidence>
<dbReference type="AlphaFoldDB" id="A0A8J3RI95"/>
<feature type="transmembrane region" description="Helical" evidence="1">
    <location>
        <begin position="25"/>
        <end position="45"/>
    </location>
</feature>
<evidence type="ECO:0000313" key="3">
    <source>
        <dbReference type="Proteomes" id="UP000616724"/>
    </source>
</evidence>
<dbReference type="RefSeq" id="WP_203890084.1">
    <property type="nucleotide sequence ID" value="NZ_BOOH01000016.1"/>
</dbReference>
<proteinExistence type="predicted"/>